<dbReference type="Proteomes" id="UP000268908">
    <property type="component" value="Unassembled WGS sequence"/>
</dbReference>
<evidence type="ECO:0000313" key="3">
    <source>
        <dbReference type="EMBL" id="RLJ68166.1"/>
    </source>
</evidence>
<feature type="short sequence motif" description="Histidine triad motif" evidence="1">
    <location>
        <begin position="95"/>
        <end position="99"/>
    </location>
</feature>
<dbReference type="Gene3D" id="3.30.428.10">
    <property type="entry name" value="HIT-like"/>
    <property type="match status" value="1"/>
</dbReference>
<feature type="domain" description="HIT" evidence="2">
    <location>
        <begin position="39"/>
        <end position="110"/>
    </location>
</feature>
<keyword evidence="4" id="KW-1185">Reference proteome</keyword>
<evidence type="ECO:0000313" key="4">
    <source>
        <dbReference type="Proteomes" id="UP000268908"/>
    </source>
</evidence>
<keyword evidence="3" id="KW-0378">Hydrolase</keyword>
<proteinExistence type="predicted"/>
<evidence type="ECO:0000256" key="1">
    <source>
        <dbReference type="PROSITE-ProRule" id="PRU00464"/>
    </source>
</evidence>
<comment type="caution">
    <text evidence="3">The sequence shown here is derived from an EMBL/GenBank/DDBJ whole genome shotgun (WGS) entry which is preliminary data.</text>
</comment>
<name>A0A497XLM4_9PROT</name>
<dbReference type="SUPFAM" id="SSF54197">
    <property type="entry name" value="HIT-like"/>
    <property type="match status" value="1"/>
</dbReference>
<dbReference type="InterPro" id="IPR011146">
    <property type="entry name" value="HIT-like"/>
</dbReference>
<protein>
    <submittedName>
        <fullName evidence="3">Diadenosine tetraphosphate (Ap4A) HIT family hydrolase</fullName>
    </submittedName>
</protein>
<dbReference type="EMBL" id="RCCI01000004">
    <property type="protein sequence ID" value="RLJ68166.1"/>
    <property type="molecule type" value="Genomic_DNA"/>
</dbReference>
<dbReference type="GO" id="GO:0016787">
    <property type="term" value="F:hydrolase activity"/>
    <property type="evidence" value="ECO:0007669"/>
    <property type="project" value="UniProtKB-KW"/>
</dbReference>
<reference evidence="3 4" key="1">
    <citation type="submission" date="2018-10" db="EMBL/GenBank/DDBJ databases">
        <title>Genomic Encyclopedia of Type Strains, Phase IV (KMG-IV): sequencing the most valuable type-strain genomes for metagenomic binning, comparative biology and taxonomic classification.</title>
        <authorList>
            <person name="Goeker M."/>
        </authorList>
    </citation>
    <scope>NUCLEOTIDE SEQUENCE [LARGE SCALE GENOMIC DNA]</scope>
    <source>
        <strain evidence="3 4">DSM 26916</strain>
    </source>
</reference>
<dbReference type="AlphaFoldDB" id="A0A497XLM4"/>
<dbReference type="Pfam" id="PF01230">
    <property type="entry name" value="HIT"/>
    <property type="match status" value="1"/>
</dbReference>
<dbReference type="InterPro" id="IPR036265">
    <property type="entry name" value="HIT-like_sf"/>
</dbReference>
<dbReference type="PROSITE" id="PS51084">
    <property type="entry name" value="HIT_2"/>
    <property type="match status" value="1"/>
</dbReference>
<organism evidence="3 4">
    <name type="scientific">Sulfurisoma sediminicola</name>
    <dbReference type="NCBI Taxonomy" id="1381557"/>
    <lineage>
        <taxon>Bacteria</taxon>
        <taxon>Pseudomonadati</taxon>
        <taxon>Pseudomonadota</taxon>
        <taxon>Betaproteobacteria</taxon>
        <taxon>Nitrosomonadales</taxon>
        <taxon>Sterolibacteriaceae</taxon>
        <taxon>Sulfurisoma</taxon>
    </lineage>
</organism>
<evidence type="ECO:0000259" key="2">
    <source>
        <dbReference type="PROSITE" id="PS51084"/>
    </source>
</evidence>
<sequence>MLAAMSDCALCVTPGGGILWQDESCRVVLVEGDEGRDFPGFCRVVWQAHIAEMSELAASERRHLMNVVFAAELAVREVVRPDKINLASLGNVVPHLHWHVIPRWRGDSRFPAPIWSPGSRAGAVPPAPTIERLRTAFTRALAELQAES</sequence>
<gene>
    <name evidence="3" type="ORF">DFR35_0720</name>
</gene>
<accession>A0A497XLM4</accession>